<evidence type="ECO:0000313" key="7">
    <source>
        <dbReference type="EMBL" id="MVA99026.1"/>
    </source>
</evidence>
<protein>
    <submittedName>
        <fullName evidence="7">ABC transporter substrate-binding protein</fullName>
    </submittedName>
</protein>
<dbReference type="CDD" id="cd06359">
    <property type="entry name" value="PBP1_Nba-like"/>
    <property type="match status" value="1"/>
</dbReference>
<dbReference type="Pfam" id="PF13458">
    <property type="entry name" value="Peripla_BP_6"/>
    <property type="match status" value="1"/>
</dbReference>
<sequence>MNFKALAVATAFTLGTLGSAQADDPLRIGMITTLSGPAGYLGQDIRDGFELAVEMNDGKLGGVAVELVVEDDGLKPGNARQIAEKLLADEVKLFTGIVFANVAFATVPEILDNDAVYVSPNTASSTFAGKECHPNYFVSSWQDDSQGESAGALAQSLGYEKAFLIAPNYQAGKETMIAFKRFYKGEIAGEIYTGLDQTDFAAEMAQIRAAKPDVVYEFEPGGLGIAFMRQYQQAGLLEEIPMVVHPASLDHVIVGAVGEAAEGLQVTSHWNDDFDNPVNKAFMAAWTEKYGDRPATYYAAQGYDAALLIAAGLEGSASGVEDVAAFRKALLAADIPSVRGPFKFGPNQHPVQDWYALKAVKTEDGKMALKTDSKVLTGHGDSYAGECEMPAAE</sequence>
<keyword evidence="3 5" id="KW-0732">Signal</keyword>
<dbReference type="InterPro" id="IPR000709">
    <property type="entry name" value="Leu_Ile_Val-bd"/>
</dbReference>
<dbReference type="PANTHER" id="PTHR30483">
    <property type="entry name" value="LEUCINE-SPECIFIC-BINDING PROTEIN"/>
    <property type="match status" value="1"/>
</dbReference>
<evidence type="ECO:0000256" key="2">
    <source>
        <dbReference type="ARBA" id="ARBA00022448"/>
    </source>
</evidence>
<keyword evidence="2" id="KW-0813">Transport</keyword>
<dbReference type="InterPro" id="IPR028081">
    <property type="entry name" value="Leu-bd"/>
</dbReference>
<evidence type="ECO:0000256" key="3">
    <source>
        <dbReference type="ARBA" id="ARBA00022729"/>
    </source>
</evidence>
<proteinExistence type="inferred from homology"/>
<keyword evidence="8" id="KW-1185">Reference proteome</keyword>
<dbReference type="SUPFAM" id="SSF53822">
    <property type="entry name" value="Periplasmic binding protein-like I"/>
    <property type="match status" value="1"/>
</dbReference>
<evidence type="ECO:0000256" key="1">
    <source>
        <dbReference type="ARBA" id="ARBA00010062"/>
    </source>
</evidence>
<comment type="similarity">
    <text evidence="1">Belongs to the leucine-binding protein family.</text>
</comment>
<dbReference type="InterPro" id="IPR028082">
    <property type="entry name" value="Peripla_BP_I"/>
</dbReference>
<evidence type="ECO:0000313" key="8">
    <source>
        <dbReference type="Proteomes" id="UP000463224"/>
    </source>
</evidence>
<evidence type="ECO:0000256" key="5">
    <source>
        <dbReference type="SAM" id="SignalP"/>
    </source>
</evidence>
<dbReference type="AlphaFoldDB" id="A0A844QGE2"/>
<dbReference type="EMBL" id="WPHG01000004">
    <property type="protein sequence ID" value="MVA99026.1"/>
    <property type="molecule type" value="Genomic_DNA"/>
</dbReference>
<dbReference type="PANTHER" id="PTHR30483:SF6">
    <property type="entry name" value="PERIPLASMIC BINDING PROTEIN OF ABC TRANSPORTER FOR NATURAL AMINO ACIDS"/>
    <property type="match status" value="1"/>
</dbReference>
<dbReference type="RefSeq" id="WP_156713990.1">
    <property type="nucleotide sequence ID" value="NZ_WPHG01000004.1"/>
</dbReference>
<organism evidence="7 8">
    <name type="scientific">Nitratireductor arenosus</name>
    <dbReference type="NCBI Taxonomy" id="2682096"/>
    <lineage>
        <taxon>Bacteria</taxon>
        <taxon>Pseudomonadati</taxon>
        <taxon>Pseudomonadota</taxon>
        <taxon>Alphaproteobacteria</taxon>
        <taxon>Hyphomicrobiales</taxon>
        <taxon>Phyllobacteriaceae</taxon>
        <taxon>Nitratireductor</taxon>
    </lineage>
</organism>
<dbReference type="InterPro" id="IPR051010">
    <property type="entry name" value="BCAA_transport"/>
</dbReference>
<accession>A0A844QGE2</accession>
<comment type="caution">
    <text evidence="7">The sequence shown here is derived from an EMBL/GenBank/DDBJ whole genome shotgun (WGS) entry which is preliminary data.</text>
</comment>
<dbReference type="Gene3D" id="3.40.50.2300">
    <property type="match status" value="2"/>
</dbReference>
<gene>
    <name evidence="7" type="ORF">GN330_17395</name>
</gene>
<dbReference type="Proteomes" id="UP000463224">
    <property type="component" value="Unassembled WGS sequence"/>
</dbReference>
<evidence type="ECO:0000259" key="6">
    <source>
        <dbReference type="Pfam" id="PF13458"/>
    </source>
</evidence>
<dbReference type="PRINTS" id="PR00337">
    <property type="entry name" value="LEUILEVALBP"/>
</dbReference>
<reference evidence="7 8" key="1">
    <citation type="submission" date="2019-12" db="EMBL/GenBank/DDBJ databases">
        <title>Nitratireductor arenosus sp. nov., Isolated from sea sand, Jeju island, South Korea.</title>
        <authorList>
            <person name="Kim W."/>
        </authorList>
    </citation>
    <scope>NUCLEOTIDE SEQUENCE [LARGE SCALE GENOMIC DNA]</scope>
    <source>
        <strain evidence="7 8">CAU 1489</strain>
    </source>
</reference>
<feature type="signal peptide" evidence="5">
    <location>
        <begin position="1"/>
        <end position="22"/>
    </location>
</feature>
<feature type="chain" id="PRO_5033067177" evidence="5">
    <location>
        <begin position="23"/>
        <end position="393"/>
    </location>
</feature>
<name>A0A844QGE2_9HYPH</name>
<dbReference type="GO" id="GO:0006865">
    <property type="term" value="P:amino acid transport"/>
    <property type="evidence" value="ECO:0007669"/>
    <property type="project" value="UniProtKB-KW"/>
</dbReference>
<feature type="domain" description="Leucine-binding protein" evidence="6">
    <location>
        <begin position="25"/>
        <end position="360"/>
    </location>
</feature>
<evidence type="ECO:0000256" key="4">
    <source>
        <dbReference type="ARBA" id="ARBA00022970"/>
    </source>
</evidence>
<keyword evidence="4" id="KW-0029">Amino-acid transport</keyword>